<organism evidence="5 6">
    <name type="scientific">Cereibacter changlensis JA139</name>
    <dbReference type="NCBI Taxonomy" id="1188249"/>
    <lineage>
        <taxon>Bacteria</taxon>
        <taxon>Pseudomonadati</taxon>
        <taxon>Pseudomonadota</taxon>
        <taxon>Alphaproteobacteria</taxon>
        <taxon>Rhodobacterales</taxon>
        <taxon>Paracoccaceae</taxon>
        <taxon>Cereibacter</taxon>
    </lineage>
</organism>
<dbReference type="GO" id="GO:0003677">
    <property type="term" value="F:DNA binding"/>
    <property type="evidence" value="ECO:0007669"/>
    <property type="project" value="UniProtKB-KW"/>
</dbReference>
<dbReference type="InterPro" id="IPR014036">
    <property type="entry name" value="DeoR-like_C"/>
</dbReference>
<evidence type="ECO:0000256" key="2">
    <source>
        <dbReference type="ARBA" id="ARBA00023125"/>
    </source>
</evidence>
<dbReference type="InterPro" id="IPR036388">
    <property type="entry name" value="WH-like_DNA-bd_sf"/>
</dbReference>
<dbReference type="InterPro" id="IPR018356">
    <property type="entry name" value="Tscrpt_reg_HTH_DeoR_CS"/>
</dbReference>
<dbReference type="PROSITE" id="PS00894">
    <property type="entry name" value="HTH_DEOR_1"/>
    <property type="match status" value="1"/>
</dbReference>
<dbReference type="PANTHER" id="PTHR30363:SF44">
    <property type="entry name" value="AGA OPERON TRANSCRIPTIONAL REPRESSOR-RELATED"/>
    <property type="match status" value="1"/>
</dbReference>
<accession>A0A2T4JT67</accession>
<evidence type="ECO:0000259" key="4">
    <source>
        <dbReference type="PROSITE" id="PS51000"/>
    </source>
</evidence>
<name>A0A2T4JT67_9RHOB</name>
<dbReference type="SMART" id="SM01134">
    <property type="entry name" value="DeoRC"/>
    <property type="match status" value="1"/>
</dbReference>
<dbReference type="Pfam" id="PF00455">
    <property type="entry name" value="DeoRC"/>
    <property type="match status" value="1"/>
</dbReference>
<dbReference type="InterPro" id="IPR050313">
    <property type="entry name" value="Carb_Metab_HTH_regulators"/>
</dbReference>
<dbReference type="PROSITE" id="PS51000">
    <property type="entry name" value="HTH_DEOR_2"/>
    <property type="match status" value="1"/>
</dbReference>
<dbReference type="RefSeq" id="WP_107664657.1">
    <property type="nucleotide sequence ID" value="NZ_PZKG01000073.1"/>
</dbReference>
<sequence length="251" mass="26418">MKPKQRQSKIIDLMARDGEATVEALAAAFDVSAETIRRDLAQLAADGALQKVHGGARRLRLHAEGSFQERMNEDAEAKAAIGRKLAAVIEPGDTLFIDTGTTTLACAAELARVGGLTVITNSLRIARVLGEGEGRARVFLLGGSFSADNAQTVGPLVLEQIARFQADHAVLAVAALDAAAGALDADFDEAQVARAMSDRAGNTIVVAQAAKLGRKAAFRVCQLDAIDMLICESLPDAGFRAALETARVEIR</sequence>
<comment type="caution">
    <text evidence="5">The sequence shown here is derived from an EMBL/GenBank/DDBJ whole genome shotgun (WGS) entry which is preliminary data.</text>
</comment>
<evidence type="ECO:0000313" key="5">
    <source>
        <dbReference type="EMBL" id="PTE20963.1"/>
    </source>
</evidence>
<evidence type="ECO:0000256" key="3">
    <source>
        <dbReference type="ARBA" id="ARBA00023163"/>
    </source>
</evidence>
<dbReference type="InterPro" id="IPR001034">
    <property type="entry name" value="DeoR_HTH"/>
</dbReference>
<dbReference type="SMART" id="SM00420">
    <property type="entry name" value="HTH_DEOR"/>
    <property type="match status" value="1"/>
</dbReference>
<dbReference type="PRINTS" id="PR00037">
    <property type="entry name" value="HTHLACR"/>
</dbReference>
<keyword evidence="1" id="KW-0805">Transcription regulation</keyword>
<dbReference type="Gene3D" id="1.10.10.10">
    <property type="entry name" value="Winged helix-like DNA-binding domain superfamily/Winged helix DNA-binding domain"/>
    <property type="match status" value="1"/>
</dbReference>
<dbReference type="InterPro" id="IPR036390">
    <property type="entry name" value="WH_DNA-bd_sf"/>
</dbReference>
<gene>
    <name evidence="5" type="ORF">C5F48_14725</name>
</gene>
<dbReference type="PANTHER" id="PTHR30363">
    <property type="entry name" value="HTH-TYPE TRANSCRIPTIONAL REGULATOR SRLR-RELATED"/>
    <property type="match status" value="1"/>
</dbReference>
<dbReference type="SUPFAM" id="SSF100950">
    <property type="entry name" value="NagB/RpiA/CoA transferase-like"/>
    <property type="match status" value="1"/>
</dbReference>
<dbReference type="GO" id="GO:0003700">
    <property type="term" value="F:DNA-binding transcription factor activity"/>
    <property type="evidence" value="ECO:0007669"/>
    <property type="project" value="InterPro"/>
</dbReference>
<keyword evidence="3" id="KW-0804">Transcription</keyword>
<dbReference type="AlphaFoldDB" id="A0A2T4JT67"/>
<dbReference type="OrthoDB" id="9814815at2"/>
<dbReference type="InterPro" id="IPR037171">
    <property type="entry name" value="NagB/RpiA_transferase-like"/>
</dbReference>
<dbReference type="Proteomes" id="UP000241010">
    <property type="component" value="Unassembled WGS sequence"/>
</dbReference>
<dbReference type="EMBL" id="PZKG01000073">
    <property type="protein sequence ID" value="PTE20963.1"/>
    <property type="molecule type" value="Genomic_DNA"/>
</dbReference>
<keyword evidence="6" id="KW-1185">Reference proteome</keyword>
<feature type="domain" description="HTH deoR-type" evidence="4">
    <location>
        <begin position="3"/>
        <end position="58"/>
    </location>
</feature>
<evidence type="ECO:0000313" key="6">
    <source>
        <dbReference type="Proteomes" id="UP000241010"/>
    </source>
</evidence>
<dbReference type="Pfam" id="PF08220">
    <property type="entry name" value="HTH_DeoR"/>
    <property type="match status" value="1"/>
</dbReference>
<protein>
    <submittedName>
        <fullName evidence="5">DeoR/GlpR transcriptional regulator</fullName>
    </submittedName>
</protein>
<proteinExistence type="predicted"/>
<evidence type="ECO:0000256" key="1">
    <source>
        <dbReference type="ARBA" id="ARBA00023015"/>
    </source>
</evidence>
<dbReference type="SUPFAM" id="SSF46785">
    <property type="entry name" value="Winged helix' DNA-binding domain"/>
    <property type="match status" value="1"/>
</dbReference>
<keyword evidence="2" id="KW-0238">DNA-binding</keyword>
<reference evidence="5 6" key="1">
    <citation type="submission" date="2018-03" db="EMBL/GenBank/DDBJ databases">
        <title>Cereibacter changlensis.</title>
        <authorList>
            <person name="Meyer T.E."/>
            <person name="Miller S."/>
            <person name="Lodha T."/>
            <person name="Gandham S."/>
            <person name="Chintalapati S."/>
            <person name="Chintalapati V.R."/>
        </authorList>
    </citation>
    <scope>NUCLEOTIDE SEQUENCE [LARGE SCALE GENOMIC DNA]</scope>
    <source>
        <strain evidence="5 6">JA139</strain>
    </source>
</reference>